<proteinExistence type="predicted"/>
<protein>
    <submittedName>
        <fullName evidence="1">Phage head closure protein</fullName>
    </submittedName>
</protein>
<dbReference type="AlphaFoldDB" id="A0A7T2YMI2"/>
<dbReference type="NCBIfam" id="TIGR01563">
    <property type="entry name" value="gp16_SPP1"/>
    <property type="match status" value="1"/>
</dbReference>
<evidence type="ECO:0000313" key="2">
    <source>
        <dbReference type="Proteomes" id="UP000595064"/>
    </source>
</evidence>
<dbReference type="KEGG" id="dla:I6G47_16335"/>
<sequence length="111" mass="12096">MKAGTLRDRIHIQRKTGGADDWGTPLPEGWENISTGRIAASVLHKSGLGTIKADAEVSIVRASIRIRRRSGVDAGMRVLFDGQIYEVKAVLPGPTREYIDLVCELVKGPTQ</sequence>
<organism evidence="1 2">
    <name type="scientific">Delftia lacustris</name>
    <dbReference type="NCBI Taxonomy" id="558537"/>
    <lineage>
        <taxon>Bacteria</taxon>
        <taxon>Pseudomonadati</taxon>
        <taxon>Pseudomonadota</taxon>
        <taxon>Betaproteobacteria</taxon>
        <taxon>Burkholderiales</taxon>
        <taxon>Comamonadaceae</taxon>
        <taxon>Delftia</taxon>
    </lineage>
</organism>
<name>A0A7T2YMI2_9BURK</name>
<dbReference type="Pfam" id="PF05521">
    <property type="entry name" value="Phage_HCP"/>
    <property type="match status" value="1"/>
</dbReference>
<evidence type="ECO:0000313" key="1">
    <source>
        <dbReference type="EMBL" id="QPS78601.1"/>
    </source>
</evidence>
<dbReference type="Gene3D" id="2.40.10.270">
    <property type="entry name" value="Bacteriophage SPP1 head-tail adaptor protein"/>
    <property type="match status" value="1"/>
</dbReference>
<dbReference type="RefSeq" id="WP_198129264.1">
    <property type="nucleotide sequence ID" value="NZ_CP065748.1"/>
</dbReference>
<dbReference type="InterPro" id="IPR008767">
    <property type="entry name" value="Phage_SPP1_head-tail_adaptor"/>
</dbReference>
<dbReference type="EMBL" id="CP065748">
    <property type="protein sequence ID" value="QPS78601.1"/>
    <property type="molecule type" value="Genomic_DNA"/>
</dbReference>
<gene>
    <name evidence="1" type="ORF">I6G47_16335</name>
</gene>
<dbReference type="InterPro" id="IPR038666">
    <property type="entry name" value="SSP1_head-tail_sf"/>
</dbReference>
<dbReference type="Proteomes" id="UP000595064">
    <property type="component" value="Chromosome"/>
</dbReference>
<keyword evidence="2" id="KW-1185">Reference proteome</keyword>
<accession>A0A7T2YMI2</accession>
<reference evidence="1 2" key="1">
    <citation type="submission" date="2020-12" db="EMBL/GenBank/DDBJ databases">
        <title>FDA dAtabase for Regulatory Grade micrObial Sequences (FDA-ARGOS): Supporting development and validation of Infectious Disease Dx tests.</title>
        <authorList>
            <person name="Sproer C."/>
            <person name="Gronow S."/>
            <person name="Severitt S."/>
            <person name="Schroder I."/>
            <person name="Tallon L."/>
            <person name="Sadzewicz L."/>
            <person name="Zhao X."/>
            <person name="Boylan J."/>
            <person name="Ott S."/>
            <person name="Bowen H."/>
            <person name="Vavikolanu K."/>
            <person name="Mehta A."/>
            <person name="Aluvathingal J."/>
            <person name="Nadendla S."/>
            <person name="Lowell S."/>
            <person name="Myers T."/>
            <person name="Yan Y."/>
            <person name="Sichtig H."/>
        </authorList>
    </citation>
    <scope>NUCLEOTIDE SEQUENCE [LARGE SCALE GENOMIC DNA]</scope>
    <source>
        <strain evidence="1 2">FDAARGOS_890</strain>
    </source>
</reference>